<feature type="compositionally biased region" description="Low complexity" evidence="1">
    <location>
        <begin position="79"/>
        <end position="92"/>
    </location>
</feature>
<keyword evidence="2" id="KW-0732">Signal</keyword>
<evidence type="ECO:0008006" key="5">
    <source>
        <dbReference type="Google" id="ProtNLM"/>
    </source>
</evidence>
<dbReference type="RefSeq" id="WP_316000067.1">
    <property type="nucleotide sequence ID" value="NZ_JAWDJT010000018.1"/>
</dbReference>
<organism evidence="3 4">
    <name type="scientific">Hymenobacter endophyticus</name>
    <dbReference type="NCBI Taxonomy" id="3076335"/>
    <lineage>
        <taxon>Bacteria</taxon>
        <taxon>Pseudomonadati</taxon>
        <taxon>Bacteroidota</taxon>
        <taxon>Cytophagia</taxon>
        <taxon>Cytophagales</taxon>
        <taxon>Hymenobacteraceae</taxon>
        <taxon>Hymenobacter</taxon>
    </lineage>
</organism>
<name>A0ABU3TMW6_9BACT</name>
<evidence type="ECO:0000256" key="2">
    <source>
        <dbReference type="SAM" id="SignalP"/>
    </source>
</evidence>
<feature type="compositionally biased region" description="Low complexity" evidence="1">
    <location>
        <begin position="104"/>
        <end position="114"/>
    </location>
</feature>
<comment type="caution">
    <text evidence="3">The sequence shown here is derived from an EMBL/GenBank/DDBJ whole genome shotgun (WGS) entry which is preliminary data.</text>
</comment>
<feature type="compositionally biased region" description="Low complexity" evidence="1">
    <location>
        <begin position="124"/>
        <end position="144"/>
    </location>
</feature>
<feature type="region of interest" description="Disordered" evidence="1">
    <location>
        <begin position="15"/>
        <end position="150"/>
    </location>
</feature>
<dbReference type="EMBL" id="JAWDJT010000018">
    <property type="protein sequence ID" value="MDU0372710.1"/>
    <property type="molecule type" value="Genomic_DNA"/>
</dbReference>
<proteinExistence type="predicted"/>
<evidence type="ECO:0000313" key="4">
    <source>
        <dbReference type="Proteomes" id="UP001250698"/>
    </source>
</evidence>
<sequence>MKKLLIASFLLGALAAAPQARAQTEPVQKVKAKKDKAPAKTAEAGKPHGTSRGGRGPGNHLAEMTKELNLTPEQQTKVAALQQAQQQQLQAQRASNQGEDRAARQQQLQAQRAATDAKLKEVLTAEQYQQYQTRQQQRPQRTGPPAGGNR</sequence>
<gene>
    <name evidence="3" type="ORF">ROI90_20045</name>
</gene>
<accession>A0ABU3TMW6</accession>
<dbReference type="Proteomes" id="UP001250698">
    <property type="component" value="Unassembled WGS sequence"/>
</dbReference>
<protein>
    <recommendedName>
        <fullName evidence="5">DUF4890 domain-containing protein</fullName>
    </recommendedName>
</protein>
<keyword evidence="4" id="KW-1185">Reference proteome</keyword>
<feature type="chain" id="PRO_5046000538" description="DUF4890 domain-containing protein" evidence="2">
    <location>
        <begin position="23"/>
        <end position="150"/>
    </location>
</feature>
<feature type="signal peptide" evidence="2">
    <location>
        <begin position="1"/>
        <end position="22"/>
    </location>
</feature>
<evidence type="ECO:0000313" key="3">
    <source>
        <dbReference type="EMBL" id="MDU0372710.1"/>
    </source>
</evidence>
<feature type="compositionally biased region" description="Basic and acidic residues" evidence="1">
    <location>
        <begin position="35"/>
        <end position="46"/>
    </location>
</feature>
<reference evidence="3 4" key="1">
    <citation type="submission" date="2023-10" db="EMBL/GenBank/DDBJ databases">
        <title>Hymenobacter endophyticus sp. nov., an isolate from the leaf tissues of wheat.</title>
        <authorList>
            <person name="Dai Y."/>
        </authorList>
    </citation>
    <scope>NUCLEOTIDE SEQUENCE [LARGE SCALE GENOMIC DNA]</scope>
    <source>
        <strain evidence="3 4">ZK17L-C2</strain>
    </source>
</reference>
<evidence type="ECO:0000256" key="1">
    <source>
        <dbReference type="SAM" id="MobiDB-lite"/>
    </source>
</evidence>